<keyword evidence="12 16" id="KW-0630">Potassium</keyword>
<dbReference type="InterPro" id="IPR004619">
    <property type="entry name" value="Type_III_PanK"/>
</dbReference>
<dbReference type="AlphaFoldDB" id="F0SBC4"/>
<evidence type="ECO:0000256" key="8">
    <source>
        <dbReference type="ARBA" id="ARBA00022679"/>
    </source>
</evidence>
<dbReference type="CDD" id="cd24015">
    <property type="entry name" value="ASKHA_NBD_PanK-III"/>
    <property type="match status" value="1"/>
</dbReference>
<keyword evidence="13 16" id="KW-0173">Coenzyme A biosynthesis</keyword>
<comment type="subunit">
    <text evidence="5 16">Homodimer.</text>
</comment>
<keyword evidence="11 16" id="KW-0067">ATP-binding</keyword>
<dbReference type="GO" id="GO:0004594">
    <property type="term" value="F:pantothenate kinase activity"/>
    <property type="evidence" value="ECO:0007669"/>
    <property type="project" value="UniProtKB-UniRule"/>
</dbReference>
<evidence type="ECO:0000256" key="5">
    <source>
        <dbReference type="ARBA" id="ARBA00011738"/>
    </source>
</evidence>
<comment type="subcellular location">
    <subcellularLocation>
        <location evidence="3 16">Cytoplasm</location>
    </subcellularLocation>
</comment>
<evidence type="ECO:0000256" key="13">
    <source>
        <dbReference type="ARBA" id="ARBA00022993"/>
    </source>
</evidence>
<dbReference type="eggNOG" id="COG1521">
    <property type="taxonomic scope" value="Bacteria"/>
</dbReference>
<dbReference type="GO" id="GO:0015937">
    <property type="term" value="P:coenzyme A biosynthetic process"/>
    <property type="evidence" value="ECO:0007669"/>
    <property type="project" value="UniProtKB-UniRule"/>
</dbReference>
<dbReference type="GO" id="GO:0005524">
    <property type="term" value="F:ATP binding"/>
    <property type="evidence" value="ECO:0007669"/>
    <property type="project" value="UniProtKB-UniRule"/>
</dbReference>
<keyword evidence="8 16" id="KW-0808">Transferase</keyword>
<comment type="catalytic activity">
    <reaction evidence="1 16">
        <text>(R)-pantothenate + ATP = (R)-4'-phosphopantothenate + ADP + H(+)</text>
        <dbReference type="Rhea" id="RHEA:16373"/>
        <dbReference type="ChEBI" id="CHEBI:10986"/>
        <dbReference type="ChEBI" id="CHEBI:15378"/>
        <dbReference type="ChEBI" id="CHEBI:29032"/>
        <dbReference type="ChEBI" id="CHEBI:30616"/>
        <dbReference type="ChEBI" id="CHEBI:456216"/>
        <dbReference type="EC" id="2.7.1.33"/>
    </reaction>
</comment>
<organism evidence="17 18">
    <name type="scientific">Pseudopedobacter saltans (strain ATCC 51119 / DSM 12145 / JCM 21818 / CCUG 39354 / LMG 10337 / NBRC 100064 / NCIMB 13643)</name>
    <name type="common">Pedobacter saltans</name>
    <dbReference type="NCBI Taxonomy" id="762903"/>
    <lineage>
        <taxon>Bacteria</taxon>
        <taxon>Pseudomonadati</taxon>
        <taxon>Bacteroidota</taxon>
        <taxon>Sphingobacteriia</taxon>
        <taxon>Sphingobacteriales</taxon>
        <taxon>Sphingobacteriaceae</taxon>
        <taxon>Pseudopedobacter</taxon>
    </lineage>
</organism>
<protein>
    <recommendedName>
        <fullName evidence="15 16">Type III pantothenate kinase</fullName>
        <ecNumber evidence="6 16">2.7.1.33</ecNumber>
    </recommendedName>
    <alternativeName>
        <fullName evidence="16">PanK-III</fullName>
    </alternativeName>
    <alternativeName>
        <fullName evidence="16">Pantothenic acid kinase</fullName>
    </alternativeName>
</protein>
<dbReference type="UniPathway" id="UPA00241">
    <property type="reaction ID" value="UER00352"/>
</dbReference>
<keyword evidence="9 16" id="KW-0547">Nucleotide-binding</keyword>
<keyword evidence="10 16" id="KW-0418">Kinase</keyword>
<gene>
    <name evidence="16" type="primary">coaX</name>
    <name evidence="17" type="ordered locus">Pedsa_3215</name>
</gene>
<sequence>MANLIVDIGNTFTKILVFSGNQIVFSDRKETFSISELESTVEKFRINQVIISSVRSDADFGGLRHISNAVVIQFNNNTPVPISNLYETPETLGVDRLAGVIGAKEIFPDKAVLAIDFGSCITFDFIDEKGVYYGGSISPGLKMRFKAMHHFTGKLPEVDDAKSTKDFSATFGKNTKESLQAGVVNGILFEIEGYIKKYNEISGDLKVILCGGDSSFFDSRLKNSIFAHQILVEPNLVPIGLNTVVKYQYDQTN</sequence>
<dbReference type="EC" id="2.7.1.33" evidence="6 16"/>
<dbReference type="STRING" id="762903.Pedsa_3215"/>
<evidence type="ECO:0000256" key="16">
    <source>
        <dbReference type="HAMAP-Rule" id="MF_01274"/>
    </source>
</evidence>
<evidence type="ECO:0000313" key="18">
    <source>
        <dbReference type="Proteomes" id="UP000000310"/>
    </source>
</evidence>
<name>F0SBC4_PSESL</name>
<dbReference type="KEGG" id="psn:Pedsa_3215"/>
<evidence type="ECO:0000256" key="2">
    <source>
        <dbReference type="ARBA" id="ARBA00001958"/>
    </source>
</evidence>
<dbReference type="OrthoDB" id="9804707at2"/>
<comment type="cofactor">
    <cofactor evidence="16">
        <name>NH4(+)</name>
        <dbReference type="ChEBI" id="CHEBI:28938"/>
    </cofactor>
    <cofactor evidence="16">
        <name>K(+)</name>
        <dbReference type="ChEBI" id="CHEBI:29103"/>
    </cofactor>
    <text evidence="16">A monovalent cation. Ammonium or potassium.</text>
</comment>
<reference evidence="17 18" key="1">
    <citation type="journal article" date="2011" name="Stand. Genomic Sci.">
        <title>Complete genome sequence of the gliding, heparinolytic Pedobacter saltans type strain (113).</title>
        <authorList>
            <person name="Liolios K."/>
            <person name="Sikorski J."/>
            <person name="Lu M."/>
            <person name="Nolan M."/>
            <person name="Lapidus A."/>
            <person name="Lucas S."/>
            <person name="Hammon N."/>
            <person name="Deshpande S."/>
            <person name="Cheng J.F."/>
            <person name="Tapia R."/>
            <person name="Han C."/>
            <person name="Goodwin L."/>
            <person name="Pitluck S."/>
            <person name="Huntemann M."/>
            <person name="Ivanova N."/>
            <person name="Pagani I."/>
            <person name="Mavromatis K."/>
            <person name="Ovchinikova G."/>
            <person name="Pati A."/>
            <person name="Chen A."/>
            <person name="Palaniappan K."/>
            <person name="Land M."/>
            <person name="Hauser L."/>
            <person name="Brambilla E.M."/>
            <person name="Kotsyurbenko O."/>
            <person name="Rohde M."/>
            <person name="Tindall B.J."/>
            <person name="Abt B."/>
            <person name="Goker M."/>
            <person name="Detter J.C."/>
            <person name="Woyke T."/>
            <person name="Bristow J."/>
            <person name="Eisen J.A."/>
            <person name="Markowitz V."/>
            <person name="Hugenholtz P."/>
            <person name="Klenk H.P."/>
            <person name="Kyrpides N.C."/>
        </authorList>
    </citation>
    <scope>NUCLEOTIDE SEQUENCE [LARGE SCALE GENOMIC DNA]</scope>
    <source>
        <strain evidence="18">ATCC 51119 / DSM 12145 / JCM 21818 / LMG 10337 / NBRC 100064 / NCIMB 13643</strain>
    </source>
</reference>
<dbReference type="GO" id="GO:0005737">
    <property type="term" value="C:cytoplasm"/>
    <property type="evidence" value="ECO:0007669"/>
    <property type="project" value="UniProtKB-SubCell"/>
</dbReference>
<proteinExistence type="inferred from homology"/>
<feature type="binding site" evidence="16">
    <location>
        <position position="175"/>
    </location>
    <ligand>
        <name>substrate</name>
    </ligand>
</feature>
<feature type="binding site" evidence="16">
    <location>
        <position position="119"/>
    </location>
    <ligand>
        <name>ATP</name>
        <dbReference type="ChEBI" id="CHEBI:30616"/>
    </ligand>
</feature>
<dbReference type="PANTHER" id="PTHR34265:SF1">
    <property type="entry name" value="TYPE III PANTOTHENATE KINASE"/>
    <property type="match status" value="1"/>
</dbReference>
<evidence type="ECO:0000256" key="4">
    <source>
        <dbReference type="ARBA" id="ARBA00005225"/>
    </source>
</evidence>
<evidence type="ECO:0000256" key="11">
    <source>
        <dbReference type="ARBA" id="ARBA00022840"/>
    </source>
</evidence>
<feature type="binding site" evidence="16">
    <location>
        <position position="86"/>
    </location>
    <ligand>
        <name>substrate</name>
    </ligand>
</feature>
<dbReference type="HAMAP" id="MF_01274">
    <property type="entry name" value="Pantothen_kinase_3"/>
    <property type="match status" value="1"/>
</dbReference>
<dbReference type="Pfam" id="PF03309">
    <property type="entry name" value="Pan_kinase"/>
    <property type="match status" value="1"/>
</dbReference>
<evidence type="ECO:0000256" key="1">
    <source>
        <dbReference type="ARBA" id="ARBA00001206"/>
    </source>
</evidence>
<keyword evidence="16" id="KW-0479">Metal-binding</keyword>
<accession>F0SBC4</accession>
<comment type="function">
    <text evidence="16">Catalyzes the phosphorylation of pantothenate (Pan), the first step in CoA biosynthesis.</text>
</comment>
<evidence type="ECO:0000256" key="10">
    <source>
        <dbReference type="ARBA" id="ARBA00022777"/>
    </source>
</evidence>
<evidence type="ECO:0000313" key="17">
    <source>
        <dbReference type="EMBL" id="ADY53751.1"/>
    </source>
</evidence>
<evidence type="ECO:0000256" key="14">
    <source>
        <dbReference type="ARBA" id="ARBA00038036"/>
    </source>
</evidence>
<comment type="pathway">
    <text evidence="4 16">Cofactor biosynthesis; coenzyme A biosynthesis; CoA from (R)-pantothenate: step 1/5.</text>
</comment>
<keyword evidence="18" id="KW-1185">Reference proteome</keyword>
<evidence type="ECO:0000256" key="6">
    <source>
        <dbReference type="ARBA" id="ARBA00012102"/>
    </source>
</evidence>
<feature type="binding site" evidence="16">
    <location>
        <begin position="7"/>
        <end position="14"/>
    </location>
    <ligand>
        <name>ATP</name>
        <dbReference type="ChEBI" id="CHEBI:30616"/>
    </ligand>
</feature>
<dbReference type="PANTHER" id="PTHR34265">
    <property type="entry name" value="TYPE III PANTOTHENATE KINASE"/>
    <property type="match status" value="1"/>
</dbReference>
<evidence type="ECO:0000256" key="3">
    <source>
        <dbReference type="ARBA" id="ARBA00004496"/>
    </source>
</evidence>
<feature type="binding site" evidence="16">
    <location>
        <position position="116"/>
    </location>
    <ligand>
        <name>K(+)</name>
        <dbReference type="ChEBI" id="CHEBI:29103"/>
    </ligand>
</feature>
<evidence type="ECO:0000256" key="7">
    <source>
        <dbReference type="ARBA" id="ARBA00022490"/>
    </source>
</evidence>
<comment type="similarity">
    <text evidence="14 16">Belongs to the type III pantothenate kinase family.</text>
</comment>
<dbReference type="NCBIfam" id="TIGR00671">
    <property type="entry name" value="baf"/>
    <property type="match status" value="1"/>
</dbReference>
<dbReference type="RefSeq" id="WP_013634236.1">
    <property type="nucleotide sequence ID" value="NC_015177.1"/>
</dbReference>
<keyword evidence="7 16" id="KW-0963">Cytoplasm</keyword>
<dbReference type="InterPro" id="IPR043129">
    <property type="entry name" value="ATPase_NBD"/>
</dbReference>
<evidence type="ECO:0000256" key="9">
    <source>
        <dbReference type="ARBA" id="ARBA00022741"/>
    </source>
</evidence>
<dbReference type="Proteomes" id="UP000000310">
    <property type="component" value="Chromosome"/>
</dbReference>
<feature type="binding site" evidence="16">
    <location>
        <begin position="93"/>
        <end position="96"/>
    </location>
    <ligand>
        <name>substrate</name>
    </ligand>
</feature>
<dbReference type="SUPFAM" id="SSF53067">
    <property type="entry name" value="Actin-like ATPase domain"/>
    <property type="match status" value="2"/>
</dbReference>
<feature type="active site" description="Proton acceptor" evidence="16">
    <location>
        <position position="95"/>
    </location>
</feature>
<dbReference type="GO" id="GO:0046872">
    <property type="term" value="F:metal ion binding"/>
    <property type="evidence" value="ECO:0007669"/>
    <property type="project" value="UniProtKB-KW"/>
</dbReference>
<evidence type="ECO:0000256" key="15">
    <source>
        <dbReference type="ARBA" id="ARBA00040883"/>
    </source>
</evidence>
<dbReference type="HOGENOM" id="CLU_066627_2_0_10"/>
<dbReference type="EMBL" id="CP002545">
    <property type="protein sequence ID" value="ADY53751.1"/>
    <property type="molecule type" value="Genomic_DNA"/>
</dbReference>
<comment type="cofactor">
    <cofactor evidence="2">
        <name>K(+)</name>
        <dbReference type="ChEBI" id="CHEBI:29103"/>
    </cofactor>
</comment>
<evidence type="ECO:0000256" key="12">
    <source>
        <dbReference type="ARBA" id="ARBA00022958"/>
    </source>
</evidence>
<reference evidence="18" key="2">
    <citation type="submission" date="2011-02" db="EMBL/GenBank/DDBJ databases">
        <title>The complete genome of Pedobacter saltans DSM 12145.</title>
        <authorList>
            <consortium name="US DOE Joint Genome Institute (JGI-PGF)"/>
            <person name="Lucas S."/>
            <person name="Copeland A."/>
            <person name="Lapidus A."/>
            <person name="Bruce D."/>
            <person name="Goodwin L."/>
            <person name="Pitluck S."/>
            <person name="Kyrpides N."/>
            <person name="Mavromatis K."/>
            <person name="Pagani I."/>
            <person name="Ivanova N."/>
            <person name="Ovchinnikova G."/>
            <person name="Lu M."/>
            <person name="Detter J.C."/>
            <person name="Han C."/>
            <person name="Land M."/>
            <person name="Hauser L."/>
            <person name="Markowitz V."/>
            <person name="Cheng J.-F."/>
            <person name="Hugenholtz P."/>
            <person name="Woyke T."/>
            <person name="Wu D."/>
            <person name="Tindall B."/>
            <person name="Pomrenke H.G."/>
            <person name="Brambilla E."/>
            <person name="Klenk H.-P."/>
            <person name="Eisen J.A."/>
        </authorList>
    </citation>
    <scope>NUCLEOTIDE SEQUENCE [LARGE SCALE GENOMIC DNA]</scope>
    <source>
        <strain evidence="18">ATCC 51119 / DSM 12145 / JCM 21818 / LMG 10337 / NBRC 100064 / NCIMB 13643</strain>
    </source>
</reference>
<dbReference type="Gene3D" id="3.30.420.40">
    <property type="match status" value="2"/>
</dbReference>